<dbReference type="InterPro" id="IPR017441">
    <property type="entry name" value="Protein_kinase_ATP_BS"/>
</dbReference>
<protein>
    <recommendedName>
        <fullName evidence="4">non-specific serine/threonine protein kinase</fullName>
        <ecNumber evidence="4">2.7.11.1</ecNumber>
    </recommendedName>
</protein>
<gene>
    <name evidence="26" type="ORF">C2S53_006434</name>
</gene>
<dbReference type="PRINTS" id="PR00019">
    <property type="entry name" value="LEURICHRPT"/>
</dbReference>
<dbReference type="InterPro" id="IPR013210">
    <property type="entry name" value="LRR_N_plant-typ"/>
</dbReference>
<feature type="domain" description="Protein kinase" evidence="25">
    <location>
        <begin position="699"/>
        <end position="996"/>
    </location>
</feature>
<dbReference type="Gene3D" id="3.80.10.10">
    <property type="entry name" value="Ribonuclease Inhibitor"/>
    <property type="match status" value="3"/>
</dbReference>
<evidence type="ECO:0000256" key="15">
    <source>
        <dbReference type="ARBA" id="ARBA00022840"/>
    </source>
</evidence>
<dbReference type="Gene3D" id="3.30.200.20">
    <property type="entry name" value="Phosphorylase Kinase, domain 1"/>
    <property type="match status" value="1"/>
</dbReference>
<dbReference type="SMART" id="SM00369">
    <property type="entry name" value="LRR_TYP"/>
    <property type="match status" value="8"/>
</dbReference>
<dbReference type="GO" id="GO:0005886">
    <property type="term" value="C:plasma membrane"/>
    <property type="evidence" value="ECO:0007669"/>
    <property type="project" value="UniProtKB-SubCell"/>
</dbReference>
<evidence type="ECO:0000256" key="4">
    <source>
        <dbReference type="ARBA" id="ARBA00012513"/>
    </source>
</evidence>
<evidence type="ECO:0000256" key="22">
    <source>
        <dbReference type="PROSITE-ProRule" id="PRU10141"/>
    </source>
</evidence>
<evidence type="ECO:0000256" key="3">
    <source>
        <dbReference type="ARBA" id="ARBA00009592"/>
    </source>
</evidence>
<proteinExistence type="inferred from homology"/>
<comment type="subcellular location">
    <subcellularLocation>
        <location evidence="1">Cell membrane</location>
        <topology evidence="1">Single-pass type I membrane protein</topology>
    </subcellularLocation>
</comment>
<evidence type="ECO:0000256" key="24">
    <source>
        <dbReference type="SAM" id="SignalP"/>
    </source>
</evidence>
<feature type="binding site" evidence="22">
    <location>
        <position position="736"/>
    </location>
    <ligand>
        <name>ATP</name>
        <dbReference type="ChEBI" id="CHEBI:30616"/>
    </ligand>
</feature>
<dbReference type="Pfam" id="PF00560">
    <property type="entry name" value="LRR_1"/>
    <property type="match status" value="5"/>
</dbReference>
<keyword evidence="19" id="KW-0325">Glycoprotein</keyword>
<keyword evidence="14" id="KW-0418">Kinase</keyword>
<keyword evidence="12" id="KW-0677">Repeat</keyword>
<dbReference type="GO" id="GO:0005524">
    <property type="term" value="F:ATP binding"/>
    <property type="evidence" value="ECO:0007669"/>
    <property type="project" value="UniProtKB-UniRule"/>
</dbReference>
<evidence type="ECO:0000256" key="12">
    <source>
        <dbReference type="ARBA" id="ARBA00022737"/>
    </source>
</evidence>
<dbReference type="AlphaFoldDB" id="A0AAD4PBF9"/>
<dbReference type="InterPro" id="IPR003591">
    <property type="entry name" value="Leu-rich_rpt_typical-subtyp"/>
</dbReference>
<evidence type="ECO:0000256" key="20">
    <source>
        <dbReference type="ARBA" id="ARBA00047899"/>
    </source>
</evidence>
<keyword evidence="18" id="KW-0675">Receptor</keyword>
<dbReference type="InterPro" id="IPR001611">
    <property type="entry name" value="Leu-rich_rpt"/>
</dbReference>
<evidence type="ECO:0000256" key="10">
    <source>
        <dbReference type="ARBA" id="ARBA00022692"/>
    </source>
</evidence>
<feature type="chain" id="PRO_5042074367" description="non-specific serine/threonine protein kinase" evidence="24">
    <location>
        <begin position="25"/>
        <end position="998"/>
    </location>
</feature>
<dbReference type="SUPFAM" id="SSF52058">
    <property type="entry name" value="L domain-like"/>
    <property type="match status" value="2"/>
</dbReference>
<dbReference type="FunFam" id="3.80.10.10:FF:000470">
    <property type="entry name" value="LRR receptor-like serine/threonine-protein kinase RPK2"/>
    <property type="match status" value="1"/>
</dbReference>
<evidence type="ECO:0000256" key="21">
    <source>
        <dbReference type="ARBA" id="ARBA00048679"/>
    </source>
</evidence>
<keyword evidence="16 23" id="KW-1133">Transmembrane helix</keyword>
<keyword evidence="17 23" id="KW-0472">Membrane</keyword>
<keyword evidence="9" id="KW-0808">Transferase</keyword>
<evidence type="ECO:0000256" key="16">
    <source>
        <dbReference type="ARBA" id="ARBA00022989"/>
    </source>
</evidence>
<evidence type="ECO:0000256" key="6">
    <source>
        <dbReference type="ARBA" id="ARBA00022527"/>
    </source>
</evidence>
<dbReference type="FunFam" id="3.80.10.10:FF:000288">
    <property type="entry name" value="LRR receptor-like serine/threonine-protein kinase EFR"/>
    <property type="match status" value="1"/>
</dbReference>
<dbReference type="FunFam" id="1.10.510.10:FF:000358">
    <property type="entry name" value="Putative leucine-rich repeat receptor-like serine/threonine-protein kinase"/>
    <property type="match status" value="1"/>
</dbReference>
<dbReference type="SUPFAM" id="SSF56112">
    <property type="entry name" value="Protein kinase-like (PK-like)"/>
    <property type="match status" value="1"/>
</dbReference>
<evidence type="ECO:0000256" key="13">
    <source>
        <dbReference type="ARBA" id="ARBA00022741"/>
    </source>
</evidence>
<keyword evidence="8" id="KW-0433">Leucine-rich repeat</keyword>
<dbReference type="Pfam" id="PF00069">
    <property type="entry name" value="Pkinase"/>
    <property type="match status" value="1"/>
</dbReference>
<comment type="catalytic activity">
    <reaction evidence="20">
        <text>L-threonyl-[protein] + ATP = O-phospho-L-threonyl-[protein] + ADP + H(+)</text>
        <dbReference type="Rhea" id="RHEA:46608"/>
        <dbReference type="Rhea" id="RHEA-COMP:11060"/>
        <dbReference type="Rhea" id="RHEA-COMP:11605"/>
        <dbReference type="ChEBI" id="CHEBI:15378"/>
        <dbReference type="ChEBI" id="CHEBI:30013"/>
        <dbReference type="ChEBI" id="CHEBI:30616"/>
        <dbReference type="ChEBI" id="CHEBI:61977"/>
        <dbReference type="ChEBI" id="CHEBI:456216"/>
        <dbReference type="EC" id="2.7.11.1"/>
    </reaction>
</comment>
<dbReference type="EC" id="2.7.11.1" evidence="4"/>
<comment type="similarity">
    <text evidence="2">Belongs to the protein kinase superfamily. Ser/Thr protein kinase family.</text>
</comment>
<name>A0AAD4PBF9_PERFH</name>
<evidence type="ECO:0000256" key="7">
    <source>
        <dbReference type="ARBA" id="ARBA00022553"/>
    </source>
</evidence>
<dbReference type="PROSITE" id="PS00107">
    <property type="entry name" value="PROTEIN_KINASE_ATP"/>
    <property type="match status" value="1"/>
</dbReference>
<dbReference type="InterPro" id="IPR051809">
    <property type="entry name" value="Plant_receptor-like_S/T_kinase"/>
</dbReference>
<keyword evidence="7" id="KW-0597">Phosphoprotein</keyword>
<organism evidence="26 27">
    <name type="scientific">Perilla frutescens var. hirtella</name>
    <name type="common">Perilla citriodora</name>
    <name type="synonym">Perilla setoyensis</name>
    <dbReference type="NCBI Taxonomy" id="608512"/>
    <lineage>
        <taxon>Eukaryota</taxon>
        <taxon>Viridiplantae</taxon>
        <taxon>Streptophyta</taxon>
        <taxon>Embryophyta</taxon>
        <taxon>Tracheophyta</taxon>
        <taxon>Spermatophyta</taxon>
        <taxon>Magnoliopsida</taxon>
        <taxon>eudicotyledons</taxon>
        <taxon>Gunneridae</taxon>
        <taxon>Pentapetalae</taxon>
        <taxon>asterids</taxon>
        <taxon>lamiids</taxon>
        <taxon>Lamiales</taxon>
        <taxon>Lamiaceae</taxon>
        <taxon>Nepetoideae</taxon>
        <taxon>Elsholtzieae</taxon>
        <taxon>Perilla</taxon>
    </lineage>
</organism>
<evidence type="ECO:0000313" key="26">
    <source>
        <dbReference type="EMBL" id="KAH6832647.1"/>
    </source>
</evidence>
<evidence type="ECO:0000256" key="11">
    <source>
        <dbReference type="ARBA" id="ARBA00022729"/>
    </source>
</evidence>
<feature type="signal peptide" evidence="24">
    <location>
        <begin position="1"/>
        <end position="24"/>
    </location>
</feature>
<evidence type="ECO:0000256" key="18">
    <source>
        <dbReference type="ARBA" id="ARBA00023170"/>
    </source>
</evidence>
<dbReference type="PANTHER" id="PTHR27008">
    <property type="entry name" value="OS04G0122200 PROTEIN"/>
    <property type="match status" value="1"/>
</dbReference>
<evidence type="ECO:0000256" key="8">
    <source>
        <dbReference type="ARBA" id="ARBA00022614"/>
    </source>
</evidence>
<keyword evidence="13 22" id="KW-0547">Nucleotide-binding</keyword>
<dbReference type="InterPro" id="IPR032675">
    <property type="entry name" value="LRR_dom_sf"/>
</dbReference>
<evidence type="ECO:0000256" key="23">
    <source>
        <dbReference type="SAM" id="Phobius"/>
    </source>
</evidence>
<dbReference type="PROSITE" id="PS00108">
    <property type="entry name" value="PROTEIN_KINASE_ST"/>
    <property type="match status" value="1"/>
</dbReference>
<keyword evidence="10 23" id="KW-0812">Transmembrane</keyword>
<keyword evidence="11 24" id="KW-0732">Signal</keyword>
<dbReference type="FunFam" id="3.30.200.20:FF:000432">
    <property type="entry name" value="LRR receptor-like serine/threonine-protein kinase EFR"/>
    <property type="match status" value="1"/>
</dbReference>
<reference evidence="26 27" key="1">
    <citation type="journal article" date="2021" name="Nat. Commun.">
        <title>Incipient diploidization of the medicinal plant Perilla within 10,000 years.</title>
        <authorList>
            <person name="Zhang Y."/>
            <person name="Shen Q."/>
            <person name="Leng L."/>
            <person name="Zhang D."/>
            <person name="Chen S."/>
            <person name="Shi Y."/>
            <person name="Ning Z."/>
            <person name="Chen S."/>
        </authorList>
    </citation>
    <scope>NUCLEOTIDE SEQUENCE [LARGE SCALE GENOMIC DNA]</scope>
    <source>
        <strain evidence="27">cv. PC099</strain>
    </source>
</reference>
<comment type="catalytic activity">
    <reaction evidence="21">
        <text>L-seryl-[protein] + ATP = O-phospho-L-seryl-[protein] + ADP + H(+)</text>
        <dbReference type="Rhea" id="RHEA:17989"/>
        <dbReference type="Rhea" id="RHEA-COMP:9863"/>
        <dbReference type="Rhea" id="RHEA-COMP:11604"/>
        <dbReference type="ChEBI" id="CHEBI:15378"/>
        <dbReference type="ChEBI" id="CHEBI:29999"/>
        <dbReference type="ChEBI" id="CHEBI:30616"/>
        <dbReference type="ChEBI" id="CHEBI:83421"/>
        <dbReference type="ChEBI" id="CHEBI:456216"/>
        <dbReference type="EC" id="2.7.11.1"/>
    </reaction>
</comment>
<comment type="similarity">
    <text evidence="3">Belongs to the RLP family.</text>
</comment>
<evidence type="ECO:0000256" key="5">
    <source>
        <dbReference type="ARBA" id="ARBA00022475"/>
    </source>
</evidence>
<dbReference type="Gene3D" id="1.10.510.10">
    <property type="entry name" value="Transferase(Phosphotransferase) domain 1"/>
    <property type="match status" value="1"/>
</dbReference>
<sequence length="998" mass="108991">MAKNFVVFLPLLIFCFVFPPPASSYSSNQTDRISLLAIKSSLEDPQGALMSWNQTLHFCSWNGIQCGGRNRDRVVTINLTSQGLVGNLSPHVGNLSFLTTIILKNNTFNGPIPTEISHLRRLEFVDFNNNSFVGEIPTNLSRCPNLVRLNLVRNFLSGAIPTDLGFLSKLETLALSANKLSGPIPPSIGNITTLTKLSLGSCNFNGEIPESFGRLRRLTSLQLYGNSLTGIIPPSLFNLSDMQFFDVSVNQLHGLISSTVGLTLPNLACLYVEQNQFSGRIPNSISNASLIEWLDMSSNQFTGPIPSVGGLTQIQEFILHSNLIVDDLSFISSLTNSTELERLDVSDNMLSGSLPESTTNLSIHLSWLYIHKNKIHGNIALGIGDLINLVEVNLSDNFLDGPIPFVIAKLSNLRTLLLGNNRFRGELPSLFGNMTVLSRLHVDGNSLSGNVPTSLGNCTNLLELDLSDNNFNGLIPPEVIRLPSIAIVFNLSHNAFLGSIPYEVGSLKNLAALDLSSNRLSGQIPNSLSRCVSLQQIYLDDNLLDGEIPSALSALMGLQDLDLSRNNLSGLIPAFLGNLKLEKLNLSFNRLHGEVPTTGVFRNITSISLDGNQGLCGGISELKLHHCSGVDSPIRKLSTLLKILIPILVVGGIFVMLLVFCKYKGRMGNQTSFVTSHDSIGGQFMRLSYADLLKATCGFSESNLVGFGRFGSVYKAILNDEDTLFVAVKVLNLAVKGASKTFMAECKALGGIKHRNLVKLVSVCDSIDFQGNNFKALVYEFKFNGSLEKWLYNNKEKTDKSGEEIRNLSIIQRLNIATDIAQGIEYLHYGTGSSIVHGDLKPSNILLDHDMVACVGDFGLAKILSSSHEISNSSIGIKGTLGYVPPEYGTCESVSMQGDVYSYGIILLEMFTNKKPTDDLFDDHLNLHSFVSMALPDGVMEIVDPYLEIGELNSGKKRECMSRILSVGVSCSNENPKDRMPIFDAVNELSTIRNWFCS</sequence>
<feature type="transmembrane region" description="Helical" evidence="23">
    <location>
        <begin position="643"/>
        <end position="661"/>
    </location>
</feature>
<dbReference type="Pfam" id="PF08263">
    <property type="entry name" value="LRRNT_2"/>
    <property type="match status" value="1"/>
</dbReference>
<accession>A0AAD4PBF9</accession>
<evidence type="ECO:0000256" key="9">
    <source>
        <dbReference type="ARBA" id="ARBA00022679"/>
    </source>
</evidence>
<dbReference type="InterPro" id="IPR000719">
    <property type="entry name" value="Prot_kinase_dom"/>
</dbReference>
<evidence type="ECO:0000256" key="2">
    <source>
        <dbReference type="ARBA" id="ARBA00008684"/>
    </source>
</evidence>
<dbReference type="EMBL" id="SDAM02000067">
    <property type="protein sequence ID" value="KAH6832647.1"/>
    <property type="molecule type" value="Genomic_DNA"/>
</dbReference>
<evidence type="ECO:0000259" key="25">
    <source>
        <dbReference type="PROSITE" id="PS50011"/>
    </source>
</evidence>
<keyword evidence="5" id="KW-1003">Cell membrane</keyword>
<dbReference type="PROSITE" id="PS50011">
    <property type="entry name" value="PROTEIN_KINASE_DOM"/>
    <property type="match status" value="1"/>
</dbReference>
<evidence type="ECO:0000313" key="27">
    <source>
        <dbReference type="Proteomes" id="UP001190926"/>
    </source>
</evidence>
<keyword evidence="15 22" id="KW-0067">ATP-binding</keyword>
<evidence type="ECO:0000256" key="1">
    <source>
        <dbReference type="ARBA" id="ARBA00004251"/>
    </source>
</evidence>
<keyword evidence="27" id="KW-1185">Reference proteome</keyword>
<dbReference type="Pfam" id="PF13855">
    <property type="entry name" value="LRR_8"/>
    <property type="match status" value="2"/>
</dbReference>
<dbReference type="GO" id="GO:0006952">
    <property type="term" value="P:defense response"/>
    <property type="evidence" value="ECO:0007669"/>
    <property type="project" value="UniProtKB-ARBA"/>
</dbReference>
<evidence type="ECO:0000256" key="14">
    <source>
        <dbReference type="ARBA" id="ARBA00022777"/>
    </source>
</evidence>
<dbReference type="InterPro" id="IPR008271">
    <property type="entry name" value="Ser/Thr_kinase_AS"/>
</dbReference>
<evidence type="ECO:0000256" key="19">
    <source>
        <dbReference type="ARBA" id="ARBA00023180"/>
    </source>
</evidence>
<comment type="caution">
    <text evidence="26">The sequence shown here is derived from an EMBL/GenBank/DDBJ whole genome shotgun (WGS) entry which is preliminary data.</text>
</comment>
<dbReference type="FunFam" id="3.80.10.10:FF:000275">
    <property type="entry name" value="Leucine-rich repeat receptor-like protein kinase"/>
    <property type="match status" value="1"/>
</dbReference>
<dbReference type="GO" id="GO:0004674">
    <property type="term" value="F:protein serine/threonine kinase activity"/>
    <property type="evidence" value="ECO:0007669"/>
    <property type="project" value="UniProtKB-KW"/>
</dbReference>
<dbReference type="GO" id="GO:0051707">
    <property type="term" value="P:response to other organism"/>
    <property type="evidence" value="ECO:0007669"/>
    <property type="project" value="UniProtKB-ARBA"/>
</dbReference>
<dbReference type="InterPro" id="IPR011009">
    <property type="entry name" value="Kinase-like_dom_sf"/>
</dbReference>
<dbReference type="PANTHER" id="PTHR27008:SF596">
    <property type="entry name" value="OS02G0215500 PROTEIN"/>
    <property type="match status" value="1"/>
</dbReference>
<keyword evidence="6" id="KW-0723">Serine/threonine-protein kinase</keyword>
<evidence type="ECO:0000256" key="17">
    <source>
        <dbReference type="ARBA" id="ARBA00023136"/>
    </source>
</evidence>
<dbReference type="Proteomes" id="UP001190926">
    <property type="component" value="Unassembled WGS sequence"/>
</dbReference>
<dbReference type="GO" id="GO:0051606">
    <property type="term" value="P:detection of stimulus"/>
    <property type="evidence" value="ECO:0007669"/>
    <property type="project" value="UniProtKB-ARBA"/>
</dbReference>
<dbReference type="SMART" id="SM00220">
    <property type="entry name" value="S_TKc"/>
    <property type="match status" value="1"/>
</dbReference>